<dbReference type="PANTHER" id="PTHR30204">
    <property type="entry name" value="REDOX-CYCLING DRUG-SENSING TRANSCRIPTIONAL ACTIVATOR SOXR"/>
    <property type="match status" value="1"/>
</dbReference>
<dbReference type="Pfam" id="PF13411">
    <property type="entry name" value="MerR_1"/>
    <property type="match status" value="1"/>
</dbReference>
<evidence type="ECO:0000256" key="1">
    <source>
        <dbReference type="ARBA" id="ARBA00022491"/>
    </source>
</evidence>
<dbReference type="SMART" id="SM00422">
    <property type="entry name" value="HTH_MERR"/>
    <property type="match status" value="1"/>
</dbReference>
<dbReference type="SUPFAM" id="SSF46955">
    <property type="entry name" value="Putative DNA-binding domain"/>
    <property type="match status" value="1"/>
</dbReference>
<keyword evidence="7" id="KW-1185">Reference proteome</keyword>
<dbReference type="CDD" id="cd01106">
    <property type="entry name" value="HTH_TipAL-Mta"/>
    <property type="match status" value="1"/>
</dbReference>
<dbReference type="GO" id="GO:0003677">
    <property type="term" value="F:DNA binding"/>
    <property type="evidence" value="ECO:0007669"/>
    <property type="project" value="UniProtKB-KW"/>
</dbReference>
<evidence type="ECO:0000313" key="6">
    <source>
        <dbReference type="EMBL" id="MBL4933119.1"/>
    </source>
</evidence>
<protein>
    <submittedName>
        <fullName evidence="6">MerR family transcriptional regulator</fullName>
    </submittedName>
</protein>
<evidence type="ECO:0000256" key="3">
    <source>
        <dbReference type="ARBA" id="ARBA00023125"/>
    </source>
</evidence>
<proteinExistence type="predicted"/>
<keyword evidence="3" id="KW-0238">DNA-binding</keyword>
<dbReference type="InterPro" id="IPR009061">
    <property type="entry name" value="DNA-bd_dom_put_sf"/>
</dbReference>
<dbReference type="InterPro" id="IPR000551">
    <property type="entry name" value="MerR-type_HTH_dom"/>
</dbReference>
<evidence type="ECO:0000259" key="5">
    <source>
        <dbReference type="PROSITE" id="PS50937"/>
    </source>
</evidence>
<evidence type="ECO:0000313" key="7">
    <source>
        <dbReference type="Proteomes" id="UP000623681"/>
    </source>
</evidence>
<keyword evidence="4" id="KW-0804">Transcription</keyword>
<keyword evidence="2" id="KW-0805">Transcription regulation</keyword>
<gene>
    <name evidence="6" type="ORF">JK634_14995</name>
</gene>
<dbReference type="InterPro" id="IPR047057">
    <property type="entry name" value="MerR_fam"/>
</dbReference>
<sequence>MYTIGQVANIMGISKDKLRYYEEKGVLKPSQNNENNYRQYSLEEMLSILSIEFYRSLDLDFKSIKRIHNQSDIKDLEEILEDKRKEIVKEVDRLNAIVNRINKAKKACNDIERYLNKFSIRAMKPIKVLGEMSDFTAFNEFEVIHENKD</sequence>
<dbReference type="PANTHER" id="PTHR30204:SF69">
    <property type="entry name" value="MERR-FAMILY TRANSCRIPTIONAL REGULATOR"/>
    <property type="match status" value="1"/>
</dbReference>
<dbReference type="RefSeq" id="WP_202768487.1">
    <property type="nucleotide sequence ID" value="NZ_JAESWA010000023.1"/>
</dbReference>
<comment type="caution">
    <text evidence="6">The sequence shown here is derived from an EMBL/GenBank/DDBJ whole genome shotgun (WGS) entry which is preliminary data.</text>
</comment>
<name>A0A937K5K0_9CLOT</name>
<dbReference type="AlphaFoldDB" id="A0A937K5K0"/>
<feature type="domain" description="HTH merR-type" evidence="5">
    <location>
        <begin position="1"/>
        <end position="70"/>
    </location>
</feature>
<organism evidence="6 7">
    <name type="scientific">Clostridium paridis</name>
    <dbReference type="NCBI Taxonomy" id="2803863"/>
    <lineage>
        <taxon>Bacteria</taxon>
        <taxon>Bacillati</taxon>
        <taxon>Bacillota</taxon>
        <taxon>Clostridia</taxon>
        <taxon>Eubacteriales</taxon>
        <taxon>Clostridiaceae</taxon>
        <taxon>Clostridium</taxon>
    </lineage>
</organism>
<evidence type="ECO:0000256" key="4">
    <source>
        <dbReference type="ARBA" id="ARBA00023163"/>
    </source>
</evidence>
<evidence type="ECO:0000256" key="2">
    <source>
        <dbReference type="ARBA" id="ARBA00023015"/>
    </source>
</evidence>
<dbReference type="EMBL" id="JAESWA010000023">
    <property type="protein sequence ID" value="MBL4933119.1"/>
    <property type="molecule type" value="Genomic_DNA"/>
</dbReference>
<dbReference type="Proteomes" id="UP000623681">
    <property type="component" value="Unassembled WGS sequence"/>
</dbReference>
<dbReference type="Gene3D" id="1.10.1660.10">
    <property type="match status" value="1"/>
</dbReference>
<reference evidence="6" key="1">
    <citation type="submission" date="2021-01" db="EMBL/GenBank/DDBJ databases">
        <title>Genome public.</title>
        <authorList>
            <person name="Liu C."/>
            <person name="Sun Q."/>
        </authorList>
    </citation>
    <scope>NUCLEOTIDE SEQUENCE</scope>
    <source>
        <strain evidence="6">YIM B02565</strain>
    </source>
</reference>
<accession>A0A937K5K0</accession>
<dbReference type="GO" id="GO:0003700">
    <property type="term" value="F:DNA-binding transcription factor activity"/>
    <property type="evidence" value="ECO:0007669"/>
    <property type="project" value="InterPro"/>
</dbReference>
<dbReference type="PROSITE" id="PS50937">
    <property type="entry name" value="HTH_MERR_2"/>
    <property type="match status" value="1"/>
</dbReference>
<keyword evidence="1" id="KW-0678">Repressor</keyword>